<comment type="caution">
    <text evidence="2">The sequence shown here is derived from an EMBL/GenBank/DDBJ whole genome shotgun (WGS) entry which is preliminary data.</text>
</comment>
<evidence type="ECO:0000259" key="1">
    <source>
        <dbReference type="PROSITE" id="PS51186"/>
    </source>
</evidence>
<protein>
    <recommendedName>
        <fullName evidence="1">N-acetyltransferase domain-containing protein</fullName>
    </recommendedName>
</protein>
<dbReference type="PANTHER" id="PTHR43415:SF3">
    <property type="entry name" value="GNAT-FAMILY ACETYLTRANSFERASE"/>
    <property type="match status" value="1"/>
</dbReference>
<dbReference type="SUPFAM" id="SSF55729">
    <property type="entry name" value="Acyl-CoA N-acyltransferases (Nat)"/>
    <property type="match status" value="1"/>
</dbReference>
<dbReference type="InterPro" id="IPR000182">
    <property type="entry name" value="GNAT_dom"/>
</dbReference>
<reference evidence="2 3" key="1">
    <citation type="submission" date="2013-04" db="EMBL/GenBank/DDBJ databases">
        <title>The Genome Sequence of Treponema medium ATCC 700293.</title>
        <authorList>
            <consortium name="The Broad Institute Genomics Platform"/>
            <person name="Earl A."/>
            <person name="Ward D."/>
            <person name="Feldgarden M."/>
            <person name="Gevers D."/>
            <person name="Leonetti C."/>
            <person name="Blanton J.M."/>
            <person name="Dewhirst F.E."/>
            <person name="Izard J."/>
            <person name="Walker B."/>
            <person name="Young S."/>
            <person name="Zeng Q."/>
            <person name="Gargeya S."/>
            <person name="Fitzgerald M."/>
            <person name="Haas B."/>
            <person name="Abouelleil A."/>
            <person name="Allen A.W."/>
            <person name="Alvarado L."/>
            <person name="Arachchi H.M."/>
            <person name="Berlin A.M."/>
            <person name="Chapman S.B."/>
            <person name="Gainer-Dewar J."/>
            <person name="Goldberg J."/>
            <person name="Griggs A."/>
            <person name="Gujja S."/>
            <person name="Hansen M."/>
            <person name="Howarth C."/>
            <person name="Imamovic A."/>
            <person name="Ireland A."/>
            <person name="Larimer J."/>
            <person name="McCowan C."/>
            <person name="Murphy C."/>
            <person name="Pearson M."/>
            <person name="Poon T.W."/>
            <person name="Priest M."/>
            <person name="Roberts A."/>
            <person name="Saif S."/>
            <person name="Shea T."/>
            <person name="Sisk P."/>
            <person name="Sykes S."/>
            <person name="Wortman J."/>
            <person name="Nusbaum C."/>
            <person name="Birren B."/>
        </authorList>
    </citation>
    <scope>NUCLEOTIDE SEQUENCE [LARGE SCALE GENOMIC DNA]</scope>
    <source>
        <strain evidence="2 3">ATCC 700293</strain>
    </source>
</reference>
<dbReference type="RefSeq" id="WP_016522610.1">
    <property type="nucleotide sequence ID" value="NZ_KE332517.1"/>
</dbReference>
<gene>
    <name evidence="2" type="ORF">HMPREF9195_00639</name>
</gene>
<evidence type="ECO:0000313" key="2">
    <source>
        <dbReference type="EMBL" id="EPF29925.1"/>
    </source>
</evidence>
<feature type="domain" description="N-acetyltransferase" evidence="1">
    <location>
        <begin position="16"/>
        <end position="179"/>
    </location>
</feature>
<evidence type="ECO:0000313" key="3">
    <source>
        <dbReference type="Proteomes" id="UP000014634"/>
    </source>
</evidence>
<dbReference type="Pfam" id="PF00583">
    <property type="entry name" value="Acetyltransf_1"/>
    <property type="match status" value="1"/>
</dbReference>
<dbReference type="EMBL" id="ATFE01000003">
    <property type="protein sequence ID" value="EPF29925.1"/>
    <property type="molecule type" value="Genomic_DNA"/>
</dbReference>
<proteinExistence type="predicted"/>
<dbReference type="Proteomes" id="UP000014634">
    <property type="component" value="Unassembled WGS sequence"/>
</dbReference>
<dbReference type="InterPro" id="IPR016181">
    <property type="entry name" value="Acyl_CoA_acyltransferase"/>
</dbReference>
<sequence length="182" mass="21030">MMYAEKEYLLKNNRVCILRSATVSDAAVMVEFLQIINEETYFMLRYPEEITLTEEEEITILKNWEDQPNKLLLLALIDGEIAGNCGIAPIAEHLKTKHRGRLGISVRKKYWGIGIGSLLLREILSFAKKDGIEQVELGVYSDNLRAQKLYERFGFTEWGRLPNAYKLKDGGYRDEINMMLHL</sequence>
<organism evidence="2 3">
    <name type="scientific">Treponema medium ATCC 700293</name>
    <dbReference type="NCBI Taxonomy" id="1125700"/>
    <lineage>
        <taxon>Bacteria</taxon>
        <taxon>Pseudomonadati</taxon>
        <taxon>Spirochaetota</taxon>
        <taxon>Spirochaetia</taxon>
        <taxon>Spirochaetales</taxon>
        <taxon>Treponemataceae</taxon>
        <taxon>Treponema</taxon>
    </lineage>
</organism>
<dbReference type="PANTHER" id="PTHR43415">
    <property type="entry name" value="SPERMIDINE N(1)-ACETYLTRANSFERASE"/>
    <property type="match status" value="1"/>
</dbReference>
<accession>A0AA87NTP6</accession>
<dbReference type="CDD" id="cd04301">
    <property type="entry name" value="NAT_SF"/>
    <property type="match status" value="1"/>
</dbReference>
<dbReference type="PROSITE" id="PS51186">
    <property type="entry name" value="GNAT"/>
    <property type="match status" value="1"/>
</dbReference>
<dbReference type="AlphaFoldDB" id="A0AA87NTP6"/>
<name>A0AA87NTP6_TREMD</name>
<dbReference type="Gene3D" id="3.40.630.30">
    <property type="match status" value="1"/>
</dbReference>
<dbReference type="GO" id="GO:0016747">
    <property type="term" value="F:acyltransferase activity, transferring groups other than amino-acyl groups"/>
    <property type="evidence" value="ECO:0007669"/>
    <property type="project" value="InterPro"/>
</dbReference>